<dbReference type="GO" id="GO:0008168">
    <property type="term" value="F:methyltransferase activity"/>
    <property type="evidence" value="ECO:0007669"/>
    <property type="project" value="UniProtKB-KW"/>
</dbReference>
<protein>
    <submittedName>
        <fullName evidence="3">SAM-dependent methyltransferase</fullName>
    </submittedName>
</protein>
<name>A0ABY6WLR8_9BURK</name>
<accession>A0ABY6WLR8</accession>
<dbReference type="InterPro" id="IPR013216">
    <property type="entry name" value="Methyltransf_11"/>
</dbReference>
<evidence type="ECO:0000259" key="2">
    <source>
        <dbReference type="Pfam" id="PF08241"/>
    </source>
</evidence>
<evidence type="ECO:0000313" key="3">
    <source>
        <dbReference type="EMBL" id="VVE68828.1"/>
    </source>
</evidence>
<keyword evidence="3" id="KW-0489">Methyltransferase</keyword>
<organism evidence="3 4">
    <name type="scientific">Pandoraea pnomenusa</name>
    <dbReference type="NCBI Taxonomy" id="93220"/>
    <lineage>
        <taxon>Bacteria</taxon>
        <taxon>Pseudomonadati</taxon>
        <taxon>Pseudomonadota</taxon>
        <taxon>Betaproteobacteria</taxon>
        <taxon>Burkholderiales</taxon>
        <taxon>Burkholderiaceae</taxon>
        <taxon>Pandoraea</taxon>
    </lineage>
</organism>
<comment type="caution">
    <text evidence="3">The sequence shown here is derived from an EMBL/GenBank/DDBJ whole genome shotgun (WGS) entry which is preliminary data.</text>
</comment>
<dbReference type="EMBL" id="CABPSO010000009">
    <property type="protein sequence ID" value="VVE68828.1"/>
    <property type="molecule type" value="Genomic_DNA"/>
</dbReference>
<keyword evidence="3" id="KW-0808">Transferase</keyword>
<dbReference type="Pfam" id="PF08241">
    <property type="entry name" value="Methyltransf_11"/>
    <property type="match status" value="1"/>
</dbReference>
<proteinExistence type="predicted"/>
<feature type="region of interest" description="Disordered" evidence="1">
    <location>
        <begin position="262"/>
        <end position="295"/>
    </location>
</feature>
<dbReference type="GO" id="GO:0032259">
    <property type="term" value="P:methylation"/>
    <property type="evidence" value="ECO:0007669"/>
    <property type="project" value="UniProtKB-KW"/>
</dbReference>
<sequence length="295" mass="32348">MSERPIIDWPVWLVSPPGRYALAWEQALFDQWVGDLFGYHALQLGRPELDTLRENRMPYRGLVLPAARGPEAPTLMTKAASDTTDTTTCATAADGTTPIASEMVARDILVSRFDELPIATASTDLVVLPHVLEFAENPHDILREVERILVPEGQVIITGFNNLSLWGAREELGRLAGAPFLPPGRRPHRLHSSEGLAQAAVVRHRPWPLRVLPAAAARRSLAATLRVHGVRRRSLVADLRRLVRGSRGEACAWHALGRQGPQAYTRAPARGGAGGHTEHHAPPDGRSDRSVRLIV</sequence>
<keyword evidence="4" id="KW-1185">Reference proteome</keyword>
<feature type="domain" description="Methyltransferase type 11" evidence="2">
    <location>
        <begin position="94"/>
        <end position="157"/>
    </location>
</feature>
<dbReference type="SUPFAM" id="SSF53335">
    <property type="entry name" value="S-adenosyl-L-methionine-dependent methyltransferases"/>
    <property type="match status" value="1"/>
</dbReference>
<feature type="compositionally biased region" description="Basic and acidic residues" evidence="1">
    <location>
        <begin position="276"/>
        <end position="295"/>
    </location>
</feature>
<dbReference type="InterPro" id="IPR029063">
    <property type="entry name" value="SAM-dependent_MTases_sf"/>
</dbReference>
<gene>
    <name evidence="3" type="ORF">PPN31119_03074</name>
</gene>
<reference evidence="3 4" key="1">
    <citation type="submission" date="2019-08" db="EMBL/GenBank/DDBJ databases">
        <authorList>
            <person name="Peeters C."/>
        </authorList>
    </citation>
    <scope>NUCLEOTIDE SEQUENCE [LARGE SCALE GENOMIC DNA]</scope>
    <source>
        <strain evidence="3 4">LMG 31119</strain>
    </source>
</reference>
<dbReference type="Gene3D" id="3.40.50.150">
    <property type="entry name" value="Vaccinia Virus protein VP39"/>
    <property type="match status" value="1"/>
</dbReference>
<evidence type="ECO:0000313" key="4">
    <source>
        <dbReference type="Proteomes" id="UP000361468"/>
    </source>
</evidence>
<dbReference type="Proteomes" id="UP000361468">
    <property type="component" value="Unassembled WGS sequence"/>
</dbReference>
<evidence type="ECO:0000256" key="1">
    <source>
        <dbReference type="SAM" id="MobiDB-lite"/>
    </source>
</evidence>